<dbReference type="InterPro" id="IPR000595">
    <property type="entry name" value="cNMP-bd_dom"/>
</dbReference>
<dbReference type="Pfam" id="PF00027">
    <property type="entry name" value="cNMP_binding"/>
    <property type="match status" value="1"/>
</dbReference>
<accession>A0ABS9SG47</accession>
<dbReference type="CDD" id="cd00038">
    <property type="entry name" value="CAP_ED"/>
    <property type="match status" value="1"/>
</dbReference>
<proteinExistence type="predicted"/>
<organism evidence="2 3">
    <name type="scientific">Niabella ginsengisoli</name>
    <dbReference type="NCBI Taxonomy" id="522298"/>
    <lineage>
        <taxon>Bacteria</taxon>
        <taxon>Pseudomonadati</taxon>
        <taxon>Bacteroidota</taxon>
        <taxon>Chitinophagia</taxon>
        <taxon>Chitinophagales</taxon>
        <taxon>Chitinophagaceae</taxon>
        <taxon>Niabella</taxon>
    </lineage>
</organism>
<name>A0ABS9SG47_9BACT</name>
<dbReference type="InterPro" id="IPR018490">
    <property type="entry name" value="cNMP-bd_dom_sf"/>
</dbReference>
<evidence type="ECO:0000313" key="3">
    <source>
        <dbReference type="Proteomes" id="UP001202248"/>
    </source>
</evidence>
<comment type="caution">
    <text evidence="2">The sequence shown here is derived from an EMBL/GenBank/DDBJ whole genome shotgun (WGS) entry which is preliminary data.</text>
</comment>
<dbReference type="InterPro" id="IPR014710">
    <property type="entry name" value="RmlC-like_jellyroll"/>
</dbReference>
<keyword evidence="3" id="KW-1185">Reference proteome</keyword>
<dbReference type="EMBL" id="JAKWBL010000001">
    <property type="protein sequence ID" value="MCH5597332.1"/>
    <property type="molecule type" value="Genomic_DNA"/>
</dbReference>
<feature type="domain" description="Cyclic nucleotide-binding" evidence="1">
    <location>
        <begin position="10"/>
        <end position="56"/>
    </location>
</feature>
<evidence type="ECO:0000313" key="2">
    <source>
        <dbReference type="EMBL" id="MCH5597332.1"/>
    </source>
</evidence>
<dbReference type="Proteomes" id="UP001202248">
    <property type="component" value="Unassembled WGS sequence"/>
</dbReference>
<protein>
    <submittedName>
        <fullName evidence="2">Cyclic nucleotide-binding domain-containing protein</fullName>
    </submittedName>
</protein>
<evidence type="ECO:0000259" key="1">
    <source>
        <dbReference type="PROSITE" id="PS50042"/>
    </source>
</evidence>
<dbReference type="PROSITE" id="PS50042">
    <property type="entry name" value="CNMP_BINDING_3"/>
    <property type="match status" value="1"/>
</dbReference>
<reference evidence="2 3" key="1">
    <citation type="submission" date="2022-02" db="EMBL/GenBank/DDBJ databases">
        <authorList>
            <person name="Min J."/>
        </authorList>
    </citation>
    <scope>NUCLEOTIDE SEQUENCE [LARGE SCALE GENOMIC DNA]</scope>
    <source>
        <strain evidence="2 3">GR10-1</strain>
    </source>
</reference>
<dbReference type="RefSeq" id="WP_240826726.1">
    <property type="nucleotide sequence ID" value="NZ_JAKWBL010000001.1"/>
</dbReference>
<sequence length="108" mass="12883">MEQLIQHLKNYYPLSDKANEALMNCLEERVYAKNDFLIKKGRICRHFYFLQHGALRGFYHLNDKEVTHWFGFENTFITSFHSYITEQTSIENIQFLEGSVLWAISKKS</sequence>
<dbReference type="SUPFAM" id="SSF51206">
    <property type="entry name" value="cAMP-binding domain-like"/>
    <property type="match status" value="1"/>
</dbReference>
<dbReference type="Gene3D" id="2.60.120.10">
    <property type="entry name" value="Jelly Rolls"/>
    <property type="match status" value="1"/>
</dbReference>
<gene>
    <name evidence="2" type="ORF">MKP09_05135</name>
</gene>